<dbReference type="STRING" id="9402.L5KY04"/>
<evidence type="ECO:0000256" key="2">
    <source>
        <dbReference type="ARBA" id="ARBA00022630"/>
    </source>
</evidence>
<reference evidence="11" key="1">
    <citation type="journal article" date="2013" name="Science">
        <title>Comparative analysis of bat genomes provides insight into the evolution of flight and immunity.</title>
        <authorList>
            <person name="Zhang G."/>
            <person name="Cowled C."/>
            <person name="Shi Z."/>
            <person name="Huang Z."/>
            <person name="Bishop-Lilly K.A."/>
            <person name="Fang X."/>
            <person name="Wynne J.W."/>
            <person name="Xiong Z."/>
            <person name="Baker M.L."/>
            <person name="Zhao W."/>
            <person name="Tachedjian M."/>
            <person name="Zhu Y."/>
            <person name="Zhou P."/>
            <person name="Jiang X."/>
            <person name="Ng J."/>
            <person name="Yang L."/>
            <person name="Wu L."/>
            <person name="Xiao J."/>
            <person name="Feng Y."/>
            <person name="Chen Y."/>
            <person name="Sun X."/>
            <person name="Zhang Y."/>
            <person name="Marsh G.A."/>
            <person name="Crameri G."/>
            <person name="Broder C.C."/>
            <person name="Frey K.G."/>
            <person name="Wang L.F."/>
            <person name="Wang J."/>
        </authorList>
    </citation>
    <scope>NUCLEOTIDE SEQUENCE [LARGE SCALE GENOMIC DNA]</scope>
</reference>
<dbReference type="PRINTS" id="PR01122">
    <property type="entry name" value="FMOXYGENASE2"/>
</dbReference>
<protein>
    <recommendedName>
        <fullName evidence="7">Flavin-containing monooxygenase</fullName>
        <ecNumber evidence="7">1.-.-.-</ecNumber>
    </recommendedName>
</protein>
<keyword evidence="2 7" id="KW-0285">Flavoprotein</keyword>
<feature type="transmembrane region" description="Helical" evidence="9">
    <location>
        <begin position="138"/>
        <end position="158"/>
    </location>
</feature>
<evidence type="ECO:0000256" key="1">
    <source>
        <dbReference type="ARBA" id="ARBA00004167"/>
    </source>
</evidence>
<evidence type="ECO:0000313" key="10">
    <source>
        <dbReference type="EMBL" id="ELK16282.1"/>
    </source>
</evidence>
<comment type="cofactor">
    <cofactor evidence="7">
        <name>FAD</name>
        <dbReference type="ChEBI" id="CHEBI:57692"/>
    </cofactor>
</comment>
<evidence type="ECO:0000256" key="3">
    <source>
        <dbReference type="ARBA" id="ARBA00022692"/>
    </source>
</evidence>
<dbReference type="InterPro" id="IPR050346">
    <property type="entry name" value="FMO-like"/>
</dbReference>
<dbReference type="EMBL" id="KB030474">
    <property type="protein sequence ID" value="ELK16282.1"/>
    <property type="molecule type" value="Genomic_DNA"/>
</dbReference>
<accession>L5KY04</accession>
<comment type="similarity">
    <text evidence="7">Belongs to the FMO family.</text>
</comment>
<keyword evidence="4 7" id="KW-0274">FAD</keyword>
<dbReference type="AlphaFoldDB" id="L5KY04"/>
<dbReference type="InParanoid" id="L5KY04"/>
<evidence type="ECO:0000256" key="4">
    <source>
        <dbReference type="ARBA" id="ARBA00022827"/>
    </source>
</evidence>
<sequence length="159" mass="17696">MASPSFSSLSSFPLHLSSRYSSMGSNTMGMARPKAQQHSSPDGFGESQSQILQTNYISYLDELALEIGAKPELLSLLLKDPKLAVKVYFGPCNSYQYRLVGPGQWEGARRAILTQKQRILKPLKTRALEPSSNFSVSFLLKILGLLAVVVAFFSRFLWF</sequence>
<dbReference type="EC" id="1.-.-.-" evidence="7"/>
<keyword evidence="6 9" id="KW-0472">Membrane</keyword>
<keyword evidence="5 7" id="KW-0560">Oxidoreductase</keyword>
<dbReference type="Proteomes" id="UP000010552">
    <property type="component" value="Unassembled WGS sequence"/>
</dbReference>
<evidence type="ECO:0000256" key="8">
    <source>
        <dbReference type="SAM" id="MobiDB-lite"/>
    </source>
</evidence>
<dbReference type="InterPro" id="IPR020946">
    <property type="entry name" value="Flavin_mOase-like"/>
</dbReference>
<organism evidence="10 11">
    <name type="scientific">Pteropus alecto</name>
    <name type="common">Black flying fox</name>
    <dbReference type="NCBI Taxonomy" id="9402"/>
    <lineage>
        <taxon>Eukaryota</taxon>
        <taxon>Metazoa</taxon>
        <taxon>Chordata</taxon>
        <taxon>Craniata</taxon>
        <taxon>Vertebrata</taxon>
        <taxon>Euteleostomi</taxon>
        <taxon>Mammalia</taxon>
        <taxon>Eutheria</taxon>
        <taxon>Laurasiatheria</taxon>
        <taxon>Chiroptera</taxon>
        <taxon>Yinpterochiroptera</taxon>
        <taxon>Pteropodoidea</taxon>
        <taxon>Pteropodidae</taxon>
        <taxon>Pteropodinae</taxon>
        <taxon>Pteropus</taxon>
    </lineage>
</organism>
<keyword evidence="3 9" id="KW-0812">Transmembrane</keyword>
<keyword evidence="9" id="KW-1133">Transmembrane helix</keyword>
<dbReference type="GO" id="GO:0004499">
    <property type="term" value="F:N,N-dimethylaniline monooxygenase activity"/>
    <property type="evidence" value="ECO:0007669"/>
    <property type="project" value="InterPro"/>
</dbReference>
<evidence type="ECO:0000256" key="7">
    <source>
        <dbReference type="RuleBase" id="RU361177"/>
    </source>
</evidence>
<evidence type="ECO:0000256" key="6">
    <source>
        <dbReference type="ARBA" id="ARBA00023136"/>
    </source>
</evidence>
<feature type="compositionally biased region" description="Polar residues" evidence="8">
    <location>
        <begin position="36"/>
        <end position="47"/>
    </location>
</feature>
<keyword evidence="7 10" id="KW-0503">Monooxygenase</keyword>
<evidence type="ECO:0000256" key="5">
    <source>
        <dbReference type="ARBA" id="ARBA00023002"/>
    </source>
</evidence>
<keyword evidence="11" id="KW-1185">Reference proteome</keyword>
<dbReference type="GO" id="GO:0050661">
    <property type="term" value="F:NADP binding"/>
    <property type="evidence" value="ECO:0007669"/>
    <property type="project" value="InterPro"/>
</dbReference>
<name>L5KY04_PTEAL</name>
<dbReference type="GO" id="GO:0016020">
    <property type="term" value="C:membrane"/>
    <property type="evidence" value="ECO:0007669"/>
    <property type="project" value="UniProtKB-SubCell"/>
</dbReference>
<evidence type="ECO:0000256" key="9">
    <source>
        <dbReference type="SAM" id="Phobius"/>
    </source>
</evidence>
<dbReference type="Pfam" id="PF00743">
    <property type="entry name" value="FMO-like"/>
    <property type="match status" value="1"/>
</dbReference>
<evidence type="ECO:0000313" key="11">
    <source>
        <dbReference type="Proteomes" id="UP000010552"/>
    </source>
</evidence>
<comment type="subcellular location">
    <subcellularLocation>
        <location evidence="1">Membrane</location>
        <topology evidence="1">Single-pass membrane protein</topology>
    </subcellularLocation>
</comment>
<gene>
    <name evidence="10" type="ORF">PAL_GLEAN10017812</name>
</gene>
<feature type="region of interest" description="Disordered" evidence="8">
    <location>
        <begin position="25"/>
        <end position="47"/>
    </location>
</feature>
<dbReference type="GO" id="GO:0050660">
    <property type="term" value="F:flavin adenine dinucleotide binding"/>
    <property type="evidence" value="ECO:0007669"/>
    <property type="project" value="InterPro"/>
</dbReference>
<proteinExistence type="inferred from homology"/>
<dbReference type="PANTHER" id="PTHR23023">
    <property type="entry name" value="DIMETHYLANILINE MONOOXYGENASE"/>
    <property type="match status" value="1"/>
</dbReference>
<dbReference type="InterPro" id="IPR002254">
    <property type="entry name" value="Flavin_mOase_2"/>
</dbReference>